<dbReference type="KEGG" id="bgp:BGL_1c05190"/>
<evidence type="ECO:0000256" key="2">
    <source>
        <dbReference type="ARBA" id="ARBA00022679"/>
    </source>
</evidence>
<dbReference type="InterPro" id="IPR030374">
    <property type="entry name" value="PABS"/>
</dbReference>
<evidence type="ECO:0000256" key="1">
    <source>
        <dbReference type="ARBA" id="ARBA00007867"/>
    </source>
</evidence>
<evidence type="ECO:0000256" key="4">
    <source>
        <dbReference type="ARBA" id="ARBA00023115"/>
    </source>
</evidence>
<comment type="subunit">
    <text evidence="5">Homodimer or homotetramer.</text>
</comment>
<dbReference type="Proteomes" id="UP000031838">
    <property type="component" value="Chromosome 1"/>
</dbReference>
<dbReference type="PANTHER" id="PTHR43317:SF1">
    <property type="entry name" value="THERMOSPERMINE SYNTHASE ACAULIS5"/>
    <property type="match status" value="1"/>
</dbReference>
<evidence type="ECO:0000313" key="8">
    <source>
        <dbReference type="EMBL" id="AJK45055.1"/>
    </source>
</evidence>
<comment type="function">
    <text evidence="5">Catalyzes the irreversible transfer of a propylamine group from the amino donor S-adenosylmethioninamine (decarboxy-AdoMet) to putrescine (1,4-diaminobutane) to yield spermidine.</text>
</comment>
<reference evidence="9" key="1">
    <citation type="submission" date="2011-03" db="EMBL/GenBank/DDBJ databases">
        <authorList>
            <person name="Voget S."/>
            <person name="Streit W.R."/>
            <person name="Jaeger K.E."/>
            <person name="Daniel R."/>
        </authorList>
    </citation>
    <scope>NUCLEOTIDE SEQUENCE [LARGE SCALE GENOMIC DNA]</scope>
    <source>
        <strain evidence="9">PG1</strain>
    </source>
</reference>
<organism evidence="8 9">
    <name type="scientific">Burkholderia plantarii</name>
    <dbReference type="NCBI Taxonomy" id="41899"/>
    <lineage>
        <taxon>Bacteria</taxon>
        <taxon>Pseudomonadati</taxon>
        <taxon>Pseudomonadota</taxon>
        <taxon>Betaproteobacteria</taxon>
        <taxon>Burkholderiales</taxon>
        <taxon>Burkholderiaceae</taxon>
        <taxon>Burkholderia</taxon>
    </lineage>
</organism>
<feature type="binding site" evidence="5">
    <location>
        <position position="66"/>
    </location>
    <ligand>
        <name>spermidine</name>
        <dbReference type="ChEBI" id="CHEBI:57834"/>
    </ligand>
</feature>
<dbReference type="InterPro" id="IPR029063">
    <property type="entry name" value="SAM-dependent_MTases_sf"/>
</dbReference>
<dbReference type="HOGENOM" id="CLU_048199_0_1_4"/>
<feature type="binding site" evidence="5">
    <location>
        <position position="90"/>
    </location>
    <ligand>
        <name>spermidine</name>
        <dbReference type="ChEBI" id="CHEBI:57834"/>
    </ligand>
</feature>
<dbReference type="InterPro" id="IPR001045">
    <property type="entry name" value="Spermi_synthase"/>
</dbReference>
<evidence type="ECO:0000256" key="3">
    <source>
        <dbReference type="ARBA" id="ARBA00023066"/>
    </source>
</evidence>
<dbReference type="PANTHER" id="PTHR43317">
    <property type="entry name" value="THERMOSPERMINE SYNTHASE ACAULIS5"/>
    <property type="match status" value="1"/>
</dbReference>
<dbReference type="GO" id="GO:0008295">
    <property type="term" value="P:spermidine biosynthetic process"/>
    <property type="evidence" value="ECO:0007669"/>
    <property type="project" value="UniProtKB-UniRule"/>
</dbReference>
<gene>
    <name evidence="5 8" type="primary">speE</name>
    <name evidence="8" type="ORF">BGL_1c05190</name>
</gene>
<feature type="active site" description="Proton acceptor" evidence="5 6">
    <location>
        <position position="160"/>
    </location>
</feature>
<feature type="binding site" evidence="5">
    <location>
        <begin position="142"/>
        <end position="143"/>
    </location>
    <ligand>
        <name>S-methyl-5'-thioadenosine</name>
        <dbReference type="ChEBI" id="CHEBI:17509"/>
    </ligand>
</feature>
<feature type="binding site" evidence="5">
    <location>
        <position position="110"/>
    </location>
    <ligand>
        <name>S-methyl-5'-thioadenosine</name>
        <dbReference type="ChEBI" id="CHEBI:17509"/>
    </ligand>
</feature>
<comment type="pathway">
    <text evidence="5">Amine and polyamine biosynthesis; spermidine biosynthesis; spermidine from putrescine: step 1/1.</text>
</comment>
<feature type="domain" description="PABS" evidence="7">
    <location>
        <begin position="7"/>
        <end position="239"/>
    </location>
</feature>
<dbReference type="PROSITE" id="PS51006">
    <property type="entry name" value="PABS_2"/>
    <property type="match status" value="1"/>
</dbReference>
<dbReference type="NCBIfam" id="NF002010">
    <property type="entry name" value="PRK00811.1"/>
    <property type="match status" value="1"/>
</dbReference>
<dbReference type="EC" id="2.5.1.16" evidence="5"/>
<evidence type="ECO:0000259" key="7">
    <source>
        <dbReference type="PROSITE" id="PS51006"/>
    </source>
</evidence>
<evidence type="ECO:0000256" key="6">
    <source>
        <dbReference type="PROSITE-ProRule" id="PRU00354"/>
    </source>
</evidence>
<accession>A0A0B6RVF0</accession>
<sequence>MPAAVNTTLCFQPCADAIYGFPNASRLASFASPYQHIEVWDTPQLGRLFTLDGRPMTSVGDEAIYHECMTHPAALAHPHPRRALVLGGGDGGAARQLLKHPSIERIVIAELDAAVVEMARRHLEAVHRGAFDDPRVELVIGDAARYVEQAPIHFDLVVFDLTPPDSPAAGLYTRAFFARLKRILTPCAALSMHLGAPAFHAPRLAALVDELRASFAVVAPLAAPVPLYGGEWLMAVASDTLDAGALFAHDVEERLAARGIADLRFYDAELHPALFTLRRALRDTLGLRR</sequence>
<comment type="caution">
    <text evidence="5">Lacks conserved residue(s) required for the propagation of feature annotation.</text>
</comment>
<comment type="similarity">
    <text evidence="1 5">Belongs to the spermidine/spermine synthase family.</text>
</comment>
<evidence type="ECO:0000256" key="5">
    <source>
        <dbReference type="HAMAP-Rule" id="MF_00198"/>
    </source>
</evidence>
<keyword evidence="3 5" id="KW-0745">Spermidine biosynthesis</keyword>
<dbReference type="HAMAP" id="MF_00198">
    <property type="entry name" value="Spermidine_synth"/>
    <property type="match status" value="1"/>
</dbReference>
<dbReference type="InterPro" id="IPR037163">
    <property type="entry name" value="Spermidine_synt_N_sf"/>
</dbReference>
<dbReference type="CDD" id="cd02440">
    <property type="entry name" value="AdoMet_MTases"/>
    <property type="match status" value="1"/>
</dbReference>
<dbReference type="GO" id="GO:0010487">
    <property type="term" value="F:thermospermine synthase activity"/>
    <property type="evidence" value="ECO:0007669"/>
    <property type="project" value="UniProtKB-ARBA"/>
</dbReference>
<evidence type="ECO:0000313" key="9">
    <source>
        <dbReference type="Proteomes" id="UP000031838"/>
    </source>
</evidence>
<keyword evidence="2 5" id="KW-0808">Transferase</keyword>
<reference evidence="8 9" key="2">
    <citation type="journal article" date="2016" name="Appl. Microbiol. Biotechnol.">
        <title>Mutations improving production and secretion of extracellular lipase by Burkholderia glumae PG1.</title>
        <authorList>
            <person name="Knapp A."/>
            <person name="Voget S."/>
            <person name="Gao R."/>
            <person name="Zaburannyi N."/>
            <person name="Krysciak D."/>
            <person name="Breuer M."/>
            <person name="Hauer B."/>
            <person name="Streit W.R."/>
            <person name="Muller R."/>
            <person name="Daniel R."/>
            <person name="Jaeger K.E."/>
        </authorList>
    </citation>
    <scope>NUCLEOTIDE SEQUENCE [LARGE SCALE GENOMIC DNA]</scope>
    <source>
        <strain evidence="8 9">PG1</strain>
    </source>
</reference>
<dbReference type="UniPathway" id="UPA00248">
    <property type="reaction ID" value="UER00314"/>
</dbReference>
<dbReference type="SUPFAM" id="SSF53335">
    <property type="entry name" value="S-adenosyl-L-methionine-dependent methyltransferases"/>
    <property type="match status" value="1"/>
</dbReference>
<protein>
    <recommendedName>
        <fullName evidence="5">Polyamine aminopropyltransferase</fullName>
    </recommendedName>
    <alternativeName>
        <fullName evidence="5">Putrescine aminopropyltransferase</fullName>
        <shortName evidence="5">PAPT</shortName>
    </alternativeName>
    <alternativeName>
        <fullName evidence="5">Spermidine synthase</fullName>
        <shortName evidence="5">SPDS</shortName>
        <shortName evidence="5">SPDSY</shortName>
        <ecNumber evidence="5">2.5.1.16</ecNumber>
    </alternativeName>
</protein>
<keyword evidence="9" id="KW-1185">Reference proteome</keyword>
<name>A0A0B6RVF0_BURPL</name>
<comment type="catalytic activity">
    <reaction evidence="5">
        <text>S-adenosyl 3-(methylsulfanyl)propylamine + putrescine = S-methyl-5'-thioadenosine + spermidine + H(+)</text>
        <dbReference type="Rhea" id="RHEA:12721"/>
        <dbReference type="ChEBI" id="CHEBI:15378"/>
        <dbReference type="ChEBI" id="CHEBI:17509"/>
        <dbReference type="ChEBI" id="CHEBI:57443"/>
        <dbReference type="ChEBI" id="CHEBI:57834"/>
        <dbReference type="ChEBI" id="CHEBI:326268"/>
        <dbReference type="EC" id="2.5.1.16"/>
    </reaction>
</comment>
<proteinExistence type="inferred from homology"/>
<feature type="binding site" evidence="5">
    <location>
        <position position="35"/>
    </location>
    <ligand>
        <name>S-methyl-5'-thioadenosine</name>
        <dbReference type="ChEBI" id="CHEBI:17509"/>
    </ligand>
</feature>
<dbReference type="Gene3D" id="3.40.50.150">
    <property type="entry name" value="Vaccinia Virus protein VP39"/>
    <property type="match status" value="1"/>
</dbReference>
<dbReference type="Pfam" id="PF01564">
    <property type="entry name" value="Spermine_synth"/>
    <property type="match status" value="1"/>
</dbReference>
<dbReference type="Gene3D" id="2.30.140.10">
    <property type="entry name" value="Spermidine synthase, tetramerisation domain"/>
    <property type="match status" value="1"/>
</dbReference>
<dbReference type="EMBL" id="CP002580">
    <property type="protein sequence ID" value="AJK45055.1"/>
    <property type="molecule type" value="Genomic_DNA"/>
</dbReference>
<keyword evidence="4 5" id="KW-0620">Polyamine biosynthesis</keyword>
<dbReference type="GO" id="GO:0004766">
    <property type="term" value="F:spermidine synthase activity"/>
    <property type="evidence" value="ECO:0007669"/>
    <property type="project" value="UniProtKB-UniRule"/>
</dbReference>
<dbReference type="AlphaFoldDB" id="A0A0B6RVF0"/>
<feature type="binding site" evidence="5">
    <location>
        <position position="167"/>
    </location>
    <ligand>
        <name>S-methyl-5'-thioadenosine</name>
        <dbReference type="ChEBI" id="CHEBI:17509"/>
    </ligand>
</feature>